<organism evidence="13 14">
    <name type="scientific">Paraburkholderia unamae</name>
    <dbReference type="NCBI Taxonomy" id="219649"/>
    <lineage>
        <taxon>Bacteria</taxon>
        <taxon>Pseudomonadati</taxon>
        <taxon>Pseudomonadota</taxon>
        <taxon>Betaproteobacteria</taxon>
        <taxon>Burkholderiales</taxon>
        <taxon>Burkholderiaceae</taxon>
        <taxon>Paraburkholderia</taxon>
    </lineage>
</organism>
<dbReference type="SUPFAM" id="SSF51395">
    <property type="entry name" value="FMN-linked oxidoreductases"/>
    <property type="match status" value="1"/>
</dbReference>
<evidence type="ECO:0000256" key="1">
    <source>
        <dbReference type="ARBA" id="ARBA00001917"/>
    </source>
</evidence>
<dbReference type="Proteomes" id="UP000245712">
    <property type="component" value="Unassembled WGS sequence"/>
</dbReference>
<dbReference type="InterPro" id="IPR023753">
    <property type="entry name" value="FAD/NAD-binding_dom"/>
</dbReference>
<comment type="cofactor">
    <cofactor evidence="1">
        <name>FMN</name>
        <dbReference type="ChEBI" id="CHEBI:58210"/>
    </cofactor>
</comment>
<evidence type="ECO:0000256" key="5">
    <source>
        <dbReference type="ARBA" id="ARBA00022643"/>
    </source>
</evidence>
<evidence type="ECO:0000256" key="8">
    <source>
        <dbReference type="ARBA" id="ARBA00023004"/>
    </source>
</evidence>
<keyword evidence="6" id="KW-0479">Metal-binding</keyword>
<protein>
    <submittedName>
        <fullName evidence="13">2,4-dienoyl-CoA reductase</fullName>
    </submittedName>
</protein>
<dbReference type="InterPro" id="IPR036188">
    <property type="entry name" value="FAD/NAD-bd_sf"/>
</dbReference>
<feature type="domain" description="NADH:flavin oxidoreductase/NADH oxidase N-terminal" evidence="11">
    <location>
        <begin position="23"/>
        <end position="348"/>
    </location>
</feature>
<feature type="domain" description="FAD/NAD(P)-binding" evidence="12">
    <location>
        <begin position="393"/>
        <end position="648"/>
    </location>
</feature>
<accession>A0ABX5KL69</accession>
<keyword evidence="7" id="KW-0560">Oxidoreductase</keyword>
<dbReference type="PANTHER" id="PTHR42917">
    <property type="entry name" value="2,4-DIENOYL-COA REDUCTASE"/>
    <property type="match status" value="1"/>
</dbReference>
<evidence type="ECO:0000256" key="9">
    <source>
        <dbReference type="ARBA" id="ARBA00023014"/>
    </source>
</evidence>
<dbReference type="InterPro" id="IPR001155">
    <property type="entry name" value="OxRdtase_FMN_N"/>
</dbReference>
<keyword evidence="14" id="KW-1185">Reference proteome</keyword>
<keyword evidence="4" id="KW-0285">Flavoprotein</keyword>
<evidence type="ECO:0000256" key="3">
    <source>
        <dbReference type="ARBA" id="ARBA00011048"/>
    </source>
</evidence>
<dbReference type="SUPFAM" id="SSF51905">
    <property type="entry name" value="FAD/NAD(P)-binding domain"/>
    <property type="match status" value="1"/>
</dbReference>
<keyword evidence="8" id="KW-0408">Iron</keyword>
<dbReference type="Pfam" id="PF07992">
    <property type="entry name" value="Pyr_redox_2"/>
    <property type="match status" value="1"/>
</dbReference>
<evidence type="ECO:0000313" key="14">
    <source>
        <dbReference type="Proteomes" id="UP000245712"/>
    </source>
</evidence>
<evidence type="ECO:0000259" key="11">
    <source>
        <dbReference type="Pfam" id="PF00724"/>
    </source>
</evidence>
<gene>
    <name evidence="13" type="ORF">C7402_111110</name>
</gene>
<keyword evidence="9" id="KW-0411">Iron-sulfur</keyword>
<evidence type="ECO:0000259" key="12">
    <source>
        <dbReference type="Pfam" id="PF07992"/>
    </source>
</evidence>
<dbReference type="PRINTS" id="PR00469">
    <property type="entry name" value="PNDRDTASEII"/>
</dbReference>
<evidence type="ECO:0000256" key="6">
    <source>
        <dbReference type="ARBA" id="ARBA00022723"/>
    </source>
</evidence>
<evidence type="ECO:0000313" key="13">
    <source>
        <dbReference type="EMBL" id="PVX81208.1"/>
    </source>
</evidence>
<dbReference type="Gene3D" id="3.40.50.720">
    <property type="entry name" value="NAD(P)-binding Rossmann-like Domain"/>
    <property type="match status" value="1"/>
</dbReference>
<dbReference type="InterPro" id="IPR051793">
    <property type="entry name" value="NADH:flavin_oxidoreductase"/>
</dbReference>
<evidence type="ECO:0000256" key="2">
    <source>
        <dbReference type="ARBA" id="ARBA00001966"/>
    </source>
</evidence>
<dbReference type="Gene3D" id="3.20.20.70">
    <property type="entry name" value="Aldolase class I"/>
    <property type="match status" value="1"/>
</dbReference>
<comment type="cofactor">
    <cofactor evidence="2">
        <name>[4Fe-4S] cluster</name>
        <dbReference type="ChEBI" id="CHEBI:49883"/>
    </cofactor>
</comment>
<dbReference type="PRINTS" id="PR00368">
    <property type="entry name" value="FADPNR"/>
</dbReference>
<proteinExistence type="inferred from homology"/>
<dbReference type="RefSeq" id="WP_116612266.1">
    <property type="nucleotide sequence ID" value="NZ_QEOB01000011.1"/>
</dbReference>
<reference evidence="13 14" key="1">
    <citation type="submission" date="2018-05" db="EMBL/GenBank/DDBJ databases">
        <title>Genomic Encyclopedia of Type Strains, Phase IV (KMG-V): Genome sequencing to study the core and pangenomes of soil and plant-associated prokaryotes.</title>
        <authorList>
            <person name="Whitman W."/>
        </authorList>
    </citation>
    <scope>NUCLEOTIDE SEQUENCE [LARGE SCALE GENOMIC DNA]</scope>
    <source>
        <strain evidence="13 14">SCZa-39</strain>
    </source>
</reference>
<evidence type="ECO:0000256" key="7">
    <source>
        <dbReference type="ARBA" id="ARBA00023002"/>
    </source>
</evidence>
<dbReference type="SUPFAM" id="SSF51971">
    <property type="entry name" value="Nucleotide-binding domain"/>
    <property type="match status" value="1"/>
</dbReference>
<dbReference type="Pfam" id="PF00724">
    <property type="entry name" value="Oxidored_FMN"/>
    <property type="match status" value="1"/>
</dbReference>
<comment type="similarity">
    <text evidence="3">In the N-terminal section; belongs to the NADH:flavin oxidoreductase/NADH oxidase family.</text>
</comment>
<keyword evidence="5" id="KW-0288">FMN</keyword>
<evidence type="ECO:0000256" key="4">
    <source>
        <dbReference type="ARBA" id="ARBA00022630"/>
    </source>
</evidence>
<dbReference type="InterPro" id="IPR013785">
    <property type="entry name" value="Aldolase_TIM"/>
</dbReference>
<dbReference type="Gene3D" id="3.50.50.60">
    <property type="entry name" value="FAD/NAD(P)-binding domain"/>
    <property type="match status" value="1"/>
</dbReference>
<sequence length="687" mass="72356">MSILHPLAPGAPSEQTASPYPHLLAPLDVGGITLRNRVIMGSMHTGLETLPDRFEQLAAFYAARAQGGVGLIVTGGVGVNAQALGAGGPDESLASADLEGHRHVTRTIHDAGAKVLLQALHIGRYDHSGGGVAPSAIRSPIGRAVPHALTGAQIGALISDYVRCAMLAAEAGYDGVEVMGSEGYLINQFIAPRTNHRSDAWGGTFDKRIRFATEIVRRIRRASDARFMVMFRLSMLDLVEDGSTREEVIALAQALEAAGVTLINTGIGWHEARVPTIATCVPRGAFAGFTRRVREAVSVPVVAANRINTPDVAEAILARGDADLVSMARPLLADPDFVAKAAVGRADEINTCIACNQACLDHTFSGRRVSCLVNPFAGHERDLPLAPAPRNKRVAVVGAGPAGLACAVTAARRGYAVTLFEAAPRIGGQFNLACRIPGKEEFRETLRYFRRQLDLTGVNVRLARRAGAGHLKGFDHVVLATGVVPRAPSFDGLDHPSVVSYADAITGVKAMGRRVAIVGAGGIGFDVAELLTHSVAQDDTVSEYFSQWGVDAGGAARGGLIEPEARTPAREVWLLQRKAGAAGAGLAVTTGWIRRSVVKQRGVHVLSGVEYVRVDDDGLHLRVDGQARVLAVDHVVLCSGQESRRDLVAPLVACGIEPVVIGGADVAAEIDAKRAIEQGTVVALGFD</sequence>
<feature type="region of interest" description="Disordered" evidence="10">
    <location>
        <begin position="1"/>
        <end position="20"/>
    </location>
</feature>
<name>A0ABX5KL69_9BURK</name>
<comment type="caution">
    <text evidence="13">The sequence shown here is derived from an EMBL/GenBank/DDBJ whole genome shotgun (WGS) entry which is preliminary data.</text>
</comment>
<dbReference type="PANTHER" id="PTHR42917:SF2">
    <property type="entry name" value="2,4-DIENOYL-COA REDUCTASE [(2E)-ENOYL-COA-PRODUCING]"/>
    <property type="match status" value="1"/>
</dbReference>
<dbReference type="EMBL" id="QEOB01000011">
    <property type="protein sequence ID" value="PVX81208.1"/>
    <property type="molecule type" value="Genomic_DNA"/>
</dbReference>
<dbReference type="CDD" id="cd02930">
    <property type="entry name" value="DCR_FMN"/>
    <property type="match status" value="1"/>
</dbReference>
<evidence type="ECO:0000256" key="10">
    <source>
        <dbReference type="SAM" id="MobiDB-lite"/>
    </source>
</evidence>